<proteinExistence type="predicted"/>
<dbReference type="RefSeq" id="WP_055312889.1">
    <property type="nucleotide sequence ID" value="NZ_JAFHIK010000004.1"/>
</dbReference>
<comment type="caution">
    <text evidence="1">The sequence shown here is derived from an EMBL/GenBank/DDBJ whole genome shotgun (WGS) entry which is preliminary data.</text>
</comment>
<reference evidence="2" key="1">
    <citation type="submission" date="2016-04" db="EMBL/GenBank/DDBJ databases">
        <authorList>
            <person name="Osei Sekyere J."/>
            <person name="Sivertsen A."/>
            <person name="Pedersen A.T."/>
            <person name="Sundsfjord A."/>
        </authorList>
    </citation>
    <scope>NUCLEOTIDE SEQUENCE [LARGE SCALE GENOMIC DNA]</scope>
    <source>
        <strain evidence="2">945174350</strain>
    </source>
</reference>
<accession>A0A2F0PUL6</accession>
<sequence>MLSGKELGQAIEQAINRKISSGAVKTKAEIARHFKIKPPSIHDWIKKGSISKDKLPELWGYFSDVVGPEHWGLKEFPPLMCNSSTLPGELSEGHRIYDAYSHASEERRVIVDFLLSIGESEPTWVDADVRAYVSTLDTKVKKYLSENKPLVKSTTPQKTGT</sequence>
<dbReference type="EMBL" id="LJEX02000057">
    <property type="protein sequence ID" value="OCO87807.1"/>
    <property type="molecule type" value="Genomic_DNA"/>
</dbReference>
<dbReference type="Gene3D" id="1.10.260.40">
    <property type="entry name" value="lambda repressor-like DNA-binding domains"/>
    <property type="match status" value="1"/>
</dbReference>
<protein>
    <submittedName>
        <fullName evidence="1">Repressor</fullName>
    </submittedName>
</protein>
<dbReference type="AlphaFoldDB" id="A0A2F0PUL6"/>
<dbReference type="InterPro" id="IPR010982">
    <property type="entry name" value="Lambda_DNA-bd_dom_sf"/>
</dbReference>
<dbReference type="Proteomes" id="UP000050489">
    <property type="component" value="Unassembled WGS sequence"/>
</dbReference>
<evidence type="ECO:0000313" key="2">
    <source>
        <dbReference type="Proteomes" id="UP000050489"/>
    </source>
</evidence>
<evidence type="ECO:0000313" key="1">
    <source>
        <dbReference type="EMBL" id="OCO87807.1"/>
    </source>
</evidence>
<name>A0A2F0PUL6_SERMA</name>
<dbReference type="GO" id="GO:0003677">
    <property type="term" value="F:DNA binding"/>
    <property type="evidence" value="ECO:0007669"/>
    <property type="project" value="InterPro"/>
</dbReference>
<organism evidence="1 2">
    <name type="scientific">Serratia marcescens</name>
    <dbReference type="NCBI Taxonomy" id="615"/>
    <lineage>
        <taxon>Bacteria</taxon>
        <taxon>Pseudomonadati</taxon>
        <taxon>Pseudomonadota</taxon>
        <taxon>Gammaproteobacteria</taxon>
        <taxon>Enterobacterales</taxon>
        <taxon>Yersiniaceae</taxon>
        <taxon>Serratia</taxon>
    </lineage>
</organism>
<gene>
    <name evidence="1" type="ORF">AN695_0212510</name>
</gene>